<gene>
    <name evidence="1" type="ORF">H4S07_005423</name>
</gene>
<keyword evidence="2" id="KW-1185">Reference proteome</keyword>
<proteinExistence type="predicted"/>
<sequence>MRCTLLTSTVVLAVLALSATATEQLTTKECLDEANKLLLRGKFHEAIKSYDTAIEKDPQNYLSYFKRATTLLSVSKHTSAIRDFTRAIELKPDFEQAYYQRARAYLQEGSYDSAEEDVVKIVGGNASLKQKSKELKDKIVLAREMNAVSTRALKEKKYDECVKAADQVIRISPLYTSTLKTRATCRVADGDIEGACADLGKLVRIHPGDLDTQNLLADLHFMALNEPSRGLNHVRA</sequence>
<evidence type="ECO:0000313" key="1">
    <source>
        <dbReference type="EMBL" id="KAJ2799492.1"/>
    </source>
</evidence>
<reference evidence="1" key="1">
    <citation type="submission" date="2022-07" db="EMBL/GenBank/DDBJ databases">
        <title>Phylogenomic reconstructions and comparative analyses of Kickxellomycotina fungi.</title>
        <authorList>
            <person name="Reynolds N.K."/>
            <person name="Stajich J.E."/>
            <person name="Barry K."/>
            <person name="Grigoriev I.V."/>
            <person name="Crous P."/>
            <person name="Smith M.E."/>
        </authorList>
    </citation>
    <scope>NUCLEOTIDE SEQUENCE</scope>
    <source>
        <strain evidence="1">CBS 102833</strain>
    </source>
</reference>
<dbReference type="EMBL" id="JANBUP010002649">
    <property type="protein sequence ID" value="KAJ2799492.1"/>
    <property type="molecule type" value="Genomic_DNA"/>
</dbReference>
<dbReference type="Proteomes" id="UP001140096">
    <property type="component" value="Unassembled WGS sequence"/>
</dbReference>
<name>A0ACC1L321_9FUNG</name>
<feature type="non-terminal residue" evidence="1">
    <location>
        <position position="236"/>
    </location>
</feature>
<evidence type="ECO:0000313" key="2">
    <source>
        <dbReference type="Proteomes" id="UP001140096"/>
    </source>
</evidence>
<protein>
    <submittedName>
        <fullName evidence="1">Uncharacterized protein</fullName>
    </submittedName>
</protein>
<accession>A0ACC1L321</accession>
<comment type="caution">
    <text evidence="1">The sequence shown here is derived from an EMBL/GenBank/DDBJ whole genome shotgun (WGS) entry which is preliminary data.</text>
</comment>
<organism evidence="1 2">
    <name type="scientific">Coemansia furcata</name>
    <dbReference type="NCBI Taxonomy" id="417177"/>
    <lineage>
        <taxon>Eukaryota</taxon>
        <taxon>Fungi</taxon>
        <taxon>Fungi incertae sedis</taxon>
        <taxon>Zoopagomycota</taxon>
        <taxon>Kickxellomycotina</taxon>
        <taxon>Kickxellomycetes</taxon>
        <taxon>Kickxellales</taxon>
        <taxon>Kickxellaceae</taxon>
        <taxon>Coemansia</taxon>
    </lineage>
</organism>